<sequence length="117" mass="13243">MSPEDNAYTTEVKAVLYGIIQAIDLKETKIRMKSMNEIVVKVANKRYNASKEAASFHLITRVVNVNGAKGTVNQLQAKLEKNSEADKPIKRIAAEKMSENEFFQKYRSSIDILKTYS</sequence>
<accession>G0NT86</accession>
<evidence type="ECO:0000313" key="1">
    <source>
        <dbReference type="EMBL" id="EGT37082.1"/>
    </source>
</evidence>
<dbReference type="FunCoup" id="G0NT86">
    <property type="interactions" value="1244"/>
</dbReference>
<proteinExistence type="predicted"/>
<dbReference type="eggNOG" id="KOG3752">
    <property type="taxonomic scope" value="Eukaryota"/>
</dbReference>
<protein>
    <submittedName>
        <fullName evidence="1">Uncharacterized protein</fullName>
    </submittedName>
</protein>
<organism evidence="2">
    <name type="scientific">Caenorhabditis brenneri</name>
    <name type="common">Nematode worm</name>
    <dbReference type="NCBI Taxonomy" id="135651"/>
    <lineage>
        <taxon>Eukaryota</taxon>
        <taxon>Metazoa</taxon>
        <taxon>Ecdysozoa</taxon>
        <taxon>Nematoda</taxon>
        <taxon>Chromadorea</taxon>
        <taxon>Rhabditida</taxon>
        <taxon>Rhabditina</taxon>
        <taxon>Rhabditomorpha</taxon>
        <taxon>Rhabditoidea</taxon>
        <taxon>Rhabditidae</taxon>
        <taxon>Peloderinae</taxon>
        <taxon>Caenorhabditis</taxon>
    </lineage>
</organism>
<dbReference type="OrthoDB" id="5788504at2759"/>
<dbReference type="InParanoid" id="G0NT86"/>
<gene>
    <name evidence="1" type="ORF">CAEBREN_25721</name>
</gene>
<name>G0NT86_CAEBE</name>
<dbReference type="AlphaFoldDB" id="G0NT86"/>
<dbReference type="HOGENOM" id="CLU_2086920_0_0_1"/>
<dbReference type="STRING" id="135651.G0NT86"/>
<keyword evidence="2" id="KW-1185">Reference proteome</keyword>
<dbReference type="EMBL" id="GL379942">
    <property type="protein sequence ID" value="EGT37082.1"/>
    <property type="molecule type" value="Genomic_DNA"/>
</dbReference>
<reference evidence="2" key="1">
    <citation type="submission" date="2011-07" db="EMBL/GenBank/DDBJ databases">
        <authorList>
            <consortium name="Caenorhabditis brenneri Sequencing and Analysis Consortium"/>
            <person name="Wilson R.K."/>
        </authorList>
    </citation>
    <scope>NUCLEOTIDE SEQUENCE [LARGE SCALE GENOMIC DNA]</scope>
    <source>
        <strain evidence="2">PB2801</strain>
    </source>
</reference>
<dbReference type="Proteomes" id="UP000008068">
    <property type="component" value="Unassembled WGS sequence"/>
</dbReference>
<evidence type="ECO:0000313" key="2">
    <source>
        <dbReference type="Proteomes" id="UP000008068"/>
    </source>
</evidence>